<proteinExistence type="predicted"/>
<evidence type="ECO:0000313" key="2">
    <source>
        <dbReference type="EMBL" id="KAF0934336.1"/>
    </source>
</evidence>
<feature type="region of interest" description="Disordered" evidence="1">
    <location>
        <begin position="115"/>
        <end position="152"/>
    </location>
</feature>
<gene>
    <name evidence="2" type="ORF">E2562_024823</name>
</gene>
<protein>
    <submittedName>
        <fullName evidence="2">Uncharacterized protein</fullName>
    </submittedName>
</protein>
<dbReference type="OrthoDB" id="5574975at2759"/>
<dbReference type="PANTHER" id="PTHR16023:SF0">
    <property type="entry name" value="PROTEIN VAC14 HOMOLOG"/>
    <property type="match status" value="1"/>
</dbReference>
<feature type="compositionally biased region" description="Basic and acidic residues" evidence="1">
    <location>
        <begin position="76"/>
        <end position="85"/>
    </location>
</feature>
<dbReference type="GO" id="GO:0070772">
    <property type="term" value="C:PAS complex"/>
    <property type="evidence" value="ECO:0007669"/>
    <property type="project" value="InterPro"/>
</dbReference>
<dbReference type="AlphaFoldDB" id="A0A6G1FBL3"/>
<comment type="caution">
    <text evidence="2">The sequence shown here is derived from an EMBL/GenBank/DDBJ whole genome shotgun (WGS) entry which is preliminary data.</text>
</comment>
<dbReference type="InterPro" id="IPR026825">
    <property type="entry name" value="Vac14"/>
</dbReference>
<keyword evidence="3" id="KW-1185">Reference proteome</keyword>
<dbReference type="EMBL" id="SPHZ02000001">
    <property type="protein sequence ID" value="KAF0934336.1"/>
    <property type="molecule type" value="Genomic_DNA"/>
</dbReference>
<dbReference type="PANTHER" id="PTHR16023">
    <property type="entry name" value="TAX1 BINDING PROTEIN-RELATED"/>
    <property type="match status" value="1"/>
</dbReference>
<evidence type="ECO:0000256" key="1">
    <source>
        <dbReference type="SAM" id="MobiDB-lite"/>
    </source>
</evidence>
<dbReference type="GO" id="GO:0010008">
    <property type="term" value="C:endosome membrane"/>
    <property type="evidence" value="ECO:0007669"/>
    <property type="project" value="TreeGrafter"/>
</dbReference>
<organism evidence="2 3">
    <name type="scientific">Oryza meyeriana var. granulata</name>
    <dbReference type="NCBI Taxonomy" id="110450"/>
    <lineage>
        <taxon>Eukaryota</taxon>
        <taxon>Viridiplantae</taxon>
        <taxon>Streptophyta</taxon>
        <taxon>Embryophyta</taxon>
        <taxon>Tracheophyta</taxon>
        <taxon>Spermatophyta</taxon>
        <taxon>Magnoliopsida</taxon>
        <taxon>Liliopsida</taxon>
        <taxon>Poales</taxon>
        <taxon>Poaceae</taxon>
        <taxon>BOP clade</taxon>
        <taxon>Oryzoideae</taxon>
        <taxon>Oryzeae</taxon>
        <taxon>Oryzinae</taxon>
        <taxon>Oryza</taxon>
        <taxon>Oryza meyeriana</taxon>
    </lineage>
</organism>
<feature type="region of interest" description="Disordered" evidence="1">
    <location>
        <begin position="72"/>
        <end position="102"/>
    </location>
</feature>
<name>A0A6G1FBL3_9ORYZ</name>
<reference evidence="2 3" key="1">
    <citation type="submission" date="2019-11" db="EMBL/GenBank/DDBJ databases">
        <title>Whole genome sequence of Oryza granulata.</title>
        <authorList>
            <person name="Li W."/>
        </authorList>
    </citation>
    <scope>NUCLEOTIDE SEQUENCE [LARGE SCALE GENOMIC DNA]</scope>
    <source>
        <strain evidence="3">cv. Menghai</strain>
        <tissue evidence="2">Leaf</tissue>
    </source>
</reference>
<dbReference type="GO" id="GO:0006661">
    <property type="term" value="P:phosphatidylinositol biosynthetic process"/>
    <property type="evidence" value="ECO:0007669"/>
    <property type="project" value="InterPro"/>
</dbReference>
<sequence length="152" mass="16439">MAVDALSIIPCAVMRNLSDKLYEKRKNAVLKIEGIVKQLAMTGEHDKISAVIALLTNDFIMLPQANHRKFCGEGGRMSENEREPGEFTPIAGFPSGAGDHNPILHTTLAEAANKIHTPKPLVTPEEVSATGSESLDWGSDEDEVEDLSSPLC</sequence>
<dbReference type="Proteomes" id="UP000479710">
    <property type="component" value="Unassembled WGS sequence"/>
</dbReference>
<evidence type="ECO:0000313" key="3">
    <source>
        <dbReference type="Proteomes" id="UP000479710"/>
    </source>
</evidence>
<accession>A0A6G1FBL3</accession>